<evidence type="ECO:0000313" key="1">
    <source>
        <dbReference type="EMBL" id="MFH6603880.1"/>
    </source>
</evidence>
<proteinExistence type="predicted"/>
<keyword evidence="1" id="KW-0808">Transferase</keyword>
<dbReference type="Proteomes" id="UP001595191">
    <property type="component" value="Unassembled WGS sequence"/>
</dbReference>
<comment type="caution">
    <text evidence="1">The sequence shown here is derived from an EMBL/GenBank/DDBJ whole genome shotgun (WGS) entry which is preliminary data.</text>
</comment>
<sequence>MKKLFVHHPLFRLLSPLFSGTLVYLLILLINNNIGQLKEAFLGLELYVCIGLAYLIQEYARLSLIWFARFEWPRSFLLKLPVQLVSSVVIGIGLVSLAMYLYFNNVLGYTPNTRELFIFNSIFSLITVIYLVLYLSHQFLYRVNTDRIAKEIEAKEEVEADFLRFRSEVNPNLLFESLESLLVLMKKDPKAAEKLSDHFSGVYRYMLGKKNRELVPISEEFEVLQELTRLFAYFPYRKISLKRVGDLSTWVVPGSILNIVERIIRSTIVSAEVQLDLAIYEDKESFSLRYIPEETLRGKFDQQALADIEKSYKFYSDRAVRVFFENPYKIVEIPKLSIDASSHS</sequence>
<name>A0ACC7LLG1_9FLAO</name>
<keyword evidence="1" id="KW-0418">Kinase</keyword>
<keyword evidence="2" id="KW-1185">Reference proteome</keyword>
<accession>A0ACC7LLG1</accession>
<protein>
    <submittedName>
        <fullName evidence="1">Histidine kinase</fullName>
    </submittedName>
</protein>
<dbReference type="EMBL" id="JBHFPV010000002">
    <property type="protein sequence ID" value="MFH6603880.1"/>
    <property type="molecule type" value="Genomic_DNA"/>
</dbReference>
<evidence type="ECO:0000313" key="2">
    <source>
        <dbReference type="Proteomes" id="UP001595191"/>
    </source>
</evidence>
<reference evidence="1" key="1">
    <citation type="submission" date="2024-09" db="EMBL/GenBank/DDBJ databases">
        <authorList>
            <person name="Liu J."/>
        </authorList>
    </citation>
    <scope>NUCLEOTIDE SEQUENCE</scope>
    <source>
        <strain evidence="1">NBU2967</strain>
    </source>
</reference>
<gene>
    <name evidence="1" type="ORF">ACEZ3G_10365</name>
</gene>
<organism evidence="1 2">
    <name type="scientific">Meishania litoralis</name>
    <dbReference type="NCBI Taxonomy" id="3434685"/>
    <lineage>
        <taxon>Bacteria</taxon>
        <taxon>Pseudomonadati</taxon>
        <taxon>Bacteroidota</taxon>
        <taxon>Flavobacteriia</taxon>
        <taxon>Flavobacteriales</taxon>
        <taxon>Flavobacteriaceae</taxon>
        <taxon>Meishania</taxon>
    </lineage>
</organism>